<gene>
    <name evidence="6" type="ORF">ACFOSU_06445</name>
</gene>
<dbReference type="InterPro" id="IPR020846">
    <property type="entry name" value="MFS_dom"/>
</dbReference>
<proteinExistence type="predicted"/>
<dbReference type="Pfam" id="PF07690">
    <property type="entry name" value="MFS_1"/>
    <property type="match status" value="1"/>
</dbReference>
<evidence type="ECO:0000256" key="4">
    <source>
        <dbReference type="SAM" id="Phobius"/>
    </source>
</evidence>
<reference evidence="7" key="1">
    <citation type="journal article" date="2019" name="Int. J. Syst. Evol. Microbiol.">
        <title>The Global Catalogue of Microorganisms (GCM) 10K type strain sequencing project: providing services to taxonomists for standard genome sequencing and annotation.</title>
        <authorList>
            <consortium name="The Broad Institute Genomics Platform"/>
            <consortium name="The Broad Institute Genome Sequencing Center for Infectious Disease"/>
            <person name="Wu L."/>
            <person name="Ma J."/>
        </authorList>
    </citation>
    <scope>NUCLEOTIDE SEQUENCE [LARGE SCALE GENOMIC DNA]</scope>
    <source>
        <strain evidence="7">KCTC 52640</strain>
    </source>
</reference>
<dbReference type="SUPFAM" id="SSF103473">
    <property type="entry name" value="MFS general substrate transporter"/>
    <property type="match status" value="1"/>
</dbReference>
<evidence type="ECO:0000313" key="7">
    <source>
        <dbReference type="Proteomes" id="UP001595462"/>
    </source>
</evidence>
<feature type="transmembrane region" description="Helical" evidence="4">
    <location>
        <begin position="57"/>
        <end position="80"/>
    </location>
</feature>
<keyword evidence="3 4" id="KW-0472">Membrane</keyword>
<evidence type="ECO:0000256" key="2">
    <source>
        <dbReference type="ARBA" id="ARBA00022989"/>
    </source>
</evidence>
<dbReference type="Proteomes" id="UP001595462">
    <property type="component" value="Unassembled WGS sequence"/>
</dbReference>
<evidence type="ECO:0000313" key="6">
    <source>
        <dbReference type="EMBL" id="MFC3103526.1"/>
    </source>
</evidence>
<feature type="transmembrane region" description="Helical" evidence="4">
    <location>
        <begin position="151"/>
        <end position="172"/>
    </location>
</feature>
<dbReference type="InterPro" id="IPR011701">
    <property type="entry name" value="MFS"/>
</dbReference>
<keyword evidence="2 4" id="KW-1133">Transmembrane helix</keyword>
<feature type="transmembrane region" description="Helical" evidence="4">
    <location>
        <begin position="289"/>
        <end position="311"/>
    </location>
</feature>
<keyword evidence="1 4" id="KW-0812">Transmembrane</keyword>
<dbReference type="RefSeq" id="WP_380687638.1">
    <property type="nucleotide sequence ID" value="NZ_JBHRSS010000003.1"/>
</dbReference>
<feature type="transmembrane region" description="Helical" evidence="4">
    <location>
        <begin position="258"/>
        <end position="277"/>
    </location>
</feature>
<feature type="transmembrane region" description="Helical" evidence="4">
    <location>
        <begin position="379"/>
        <end position="399"/>
    </location>
</feature>
<dbReference type="Gene3D" id="1.20.1250.20">
    <property type="entry name" value="MFS general substrate transporter like domains"/>
    <property type="match status" value="2"/>
</dbReference>
<dbReference type="PANTHER" id="PTHR23527">
    <property type="entry name" value="BLL3282 PROTEIN"/>
    <property type="match status" value="1"/>
</dbReference>
<dbReference type="PANTHER" id="PTHR23527:SF1">
    <property type="entry name" value="BLL3282 PROTEIN"/>
    <property type="match status" value="1"/>
</dbReference>
<evidence type="ECO:0000256" key="1">
    <source>
        <dbReference type="ARBA" id="ARBA00022692"/>
    </source>
</evidence>
<accession>A0ABV7ENQ5</accession>
<feature type="transmembrane region" description="Helical" evidence="4">
    <location>
        <begin position="317"/>
        <end position="340"/>
    </location>
</feature>
<sequence length="415" mass="41705">MTEPDPGAPTAPPSAAADPDRLAPADLFAAVASSILSSLAVFLVAALALQIGDSLDFGAASLGFLVSLYYLSAALTSIPLSRLVEAIGSLRAMRWGCALMGMLLILAGAAPNFPCLLIVIALAGAVSAGVQPATNLFIVRRIPSAHQGFALGIKQAAVPIAVLIAGLSVPAIALTIGWRWGFIIAAVIAFATSMALPPSRSSLAEYRAHPPTVKQLGRSGVNSLVLLAVGFGLGVAAASALSAFAVTAVVAANLGHGTAGLVAGLGGCCAAVVRVGIGIHADRSRSPHLVVVASMLGLGAIAYLMLAASTLTVPALLIPGIMLAFGAGWGWNGLFNLAVVRRYPTQAARATGITSVGARAGGVIGPAVFGVVVTHGSYTWAWLIAAASAMLGASIILFGRRMLDSDPALASQQQG</sequence>
<organism evidence="6 7">
    <name type="scientific">Salinisphaera aquimarina</name>
    <dbReference type="NCBI Taxonomy" id="2094031"/>
    <lineage>
        <taxon>Bacteria</taxon>
        <taxon>Pseudomonadati</taxon>
        <taxon>Pseudomonadota</taxon>
        <taxon>Gammaproteobacteria</taxon>
        <taxon>Salinisphaerales</taxon>
        <taxon>Salinisphaeraceae</taxon>
        <taxon>Salinisphaera</taxon>
    </lineage>
</organism>
<dbReference type="InterPro" id="IPR036259">
    <property type="entry name" value="MFS_trans_sf"/>
</dbReference>
<protein>
    <submittedName>
        <fullName evidence="6">MFS transporter</fullName>
    </submittedName>
</protein>
<feature type="transmembrane region" description="Helical" evidence="4">
    <location>
        <begin position="92"/>
        <end position="110"/>
    </location>
</feature>
<keyword evidence="7" id="KW-1185">Reference proteome</keyword>
<feature type="transmembrane region" description="Helical" evidence="4">
    <location>
        <begin position="27"/>
        <end position="51"/>
    </location>
</feature>
<evidence type="ECO:0000256" key="3">
    <source>
        <dbReference type="ARBA" id="ARBA00023136"/>
    </source>
</evidence>
<dbReference type="InterPro" id="IPR052952">
    <property type="entry name" value="MFS-Transporter"/>
</dbReference>
<dbReference type="EMBL" id="JBHRSS010000003">
    <property type="protein sequence ID" value="MFC3103526.1"/>
    <property type="molecule type" value="Genomic_DNA"/>
</dbReference>
<feature type="transmembrane region" description="Helical" evidence="4">
    <location>
        <begin position="178"/>
        <end position="197"/>
    </location>
</feature>
<name>A0ABV7ENQ5_9GAMM</name>
<comment type="caution">
    <text evidence="6">The sequence shown here is derived from an EMBL/GenBank/DDBJ whole genome shotgun (WGS) entry which is preliminary data.</text>
</comment>
<feature type="transmembrane region" description="Helical" evidence="4">
    <location>
        <begin position="116"/>
        <end position="139"/>
    </location>
</feature>
<dbReference type="PROSITE" id="PS50850">
    <property type="entry name" value="MFS"/>
    <property type="match status" value="1"/>
</dbReference>
<feature type="transmembrane region" description="Helical" evidence="4">
    <location>
        <begin position="352"/>
        <end position="373"/>
    </location>
</feature>
<evidence type="ECO:0000259" key="5">
    <source>
        <dbReference type="PROSITE" id="PS50850"/>
    </source>
</evidence>
<feature type="domain" description="Major facilitator superfamily (MFS) profile" evidence="5">
    <location>
        <begin position="26"/>
        <end position="404"/>
    </location>
</feature>
<feature type="transmembrane region" description="Helical" evidence="4">
    <location>
        <begin position="224"/>
        <end position="252"/>
    </location>
</feature>